<dbReference type="PATRIC" id="fig|1203610.3.peg.1424"/>
<name>A0A0F5JLS7_9BACT</name>
<evidence type="ECO:0000313" key="4">
    <source>
        <dbReference type="Proteomes" id="UP000033035"/>
    </source>
</evidence>
<reference evidence="3 4" key="1">
    <citation type="submission" date="2013-04" db="EMBL/GenBank/DDBJ databases">
        <title>The Genome Sequence of Parabacteroides gordonii DSM 23371.</title>
        <authorList>
            <consortium name="The Broad Institute Genomics Platform"/>
            <person name="Earl A."/>
            <person name="Ward D."/>
            <person name="Feldgarden M."/>
            <person name="Gevers D."/>
            <person name="Martens E."/>
            <person name="Sakamoto M."/>
            <person name="Benno Y."/>
            <person name="Suzuki N."/>
            <person name="Matsunaga N."/>
            <person name="Koshihara K."/>
            <person name="Seki M."/>
            <person name="Komiya H."/>
            <person name="Walker B."/>
            <person name="Young S."/>
            <person name="Zeng Q."/>
            <person name="Gargeya S."/>
            <person name="Fitzgerald M."/>
            <person name="Haas B."/>
            <person name="Abouelleil A."/>
            <person name="Allen A.W."/>
            <person name="Alvarado L."/>
            <person name="Arachchi H.M."/>
            <person name="Berlin A.M."/>
            <person name="Chapman S.B."/>
            <person name="Gainer-Dewar J."/>
            <person name="Goldberg J."/>
            <person name="Griggs A."/>
            <person name="Gujja S."/>
            <person name="Hansen M."/>
            <person name="Howarth C."/>
            <person name="Imamovic A."/>
            <person name="Ireland A."/>
            <person name="Larimer J."/>
            <person name="McCowan C."/>
            <person name="Murphy C."/>
            <person name="Pearson M."/>
            <person name="Poon T.W."/>
            <person name="Priest M."/>
            <person name="Roberts A."/>
            <person name="Saif S."/>
            <person name="Shea T."/>
            <person name="Sisk P."/>
            <person name="Sykes S."/>
            <person name="Wortman J."/>
            <person name="Nusbaum C."/>
            <person name="Birren B."/>
        </authorList>
    </citation>
    <scope>NUCLEOTIDE SEQUENCE [LARGE SCALE GENOMIC DNA]</scope>
    <source>
        <strain evidence="3 4">MS-1</strain>
    </source>
</reference>
<dbReference type="Pfam" id="PF19910">
    <property type="entry name" value="DUF6383"/>
    <property type="match status" value="1"/>
</dbReference>
<accession>A0A0F5JLS7</accession>
<feature type="chain" id="PRO_5002489691" description="DUF6383 domain-containing protein" evidence="1">
    <location>
        <begin position="23"/>
        <end position="1296"/>
    </location>
</feature>
<dbReference type="EMBL" id="AQHW01000009">
    <property type="protein sequence ID" value="KKB58515.1"/>
    <property type="molecule type" value="Genomic_DNA"/>
</dbReference>
<feature type="domain" description="DUF6383" evidence="2">
    <location>
        <begin position="1222"/>
        <end position="1295"/>
    </location>
</feature>
<keyword evidence="4" id="KW-1185">Reference proteome</keyword>
<organism evidence="3 4">
    <name type="scientific">Parabacteroides gordonii MS-1 = DSM 23371</name>
    <dbReference type="NCBI Taxonomy" id="1203610"/>
    <lineage>
        <taxon>Bacteria</taxon>
        <taxon>Pseudomonadati</taxon>
        <taxon>Bacteroidota</taxon>
        <taxon>Bacteroidia</taxon>
        <taxon>Bacteroidales</taxon>
        <taxon>Tannerellaceae</taxon>
        <taxon>Parabacteroides</taxon>
    </lineage>
</organism>
<sequence>MNKKFSTLVAAVLAVTSFGATAQIAPTGDFAKYATANAPTEGMRTIEKGYFQLAVGASIDKHILAMQPTNAGGYELVVVDGSATGINAVEVRRTLWKAVISGNAEAGYSYQLQNVGTGEFLGVNTSDAIAVNKEGTAAWPNAAALTSKVVPVGSEVSVWKWISAPSVVKDAGFEIADAKSFTSAFGEKNDSTVVLVANAASIANDVKLAAVKYSLKNVPAGDPTQVVKAIPASPEAIVLGADDLNSLLWKQNPSKDDSKAEFTFTPNVINDETNVFGNLFTENAYKAVPAVGFPAAVADGTDPFNSLTTSYDALYIAEIAYYQKAQEKVLVNALLTACLKDGAIDAGQKTNVLNALAVIATDAGSAIVNAATVDKVVEAIEGFTYAGDDQAKAVVKATVAYVAGVHGKDAAARLTAAQEIKTMSTVGTSGSVAKFVSDNFGSKATADAAIKTSYTDVLAEGETLDAAITSAKNTLNTAVSGYYAKGVADNKWVSLMLEEADKAADNTYLSVARDFVTETVNERDRPLRFTTGKFADFGYTADPLARLDLNGRYNFQFTYFPNADSLVIRTGGWAKKNKAQTSWGDMNTVDNPELSVANETDHSAAGTENNIVRLIYLANNHSEITVGSSDHYVGNPLNTVNTRISIKKIDDEYVKTTLASGVYFFDLFSGKEANKTITGKNLVANFAGQKLIWANEETSKVFGDVQNFEHMPRAQWVVEQNTGAAGIQTVNIYNREYPETYYAKNVQLYKAADDKVFAVNYGTNLGTGVISANDTLSWTKAAGETVTSETLGYKALDYDEYIENVFALKYFNGLNAGNFVEVDEDAAMAVNPDAKAGKMFVFVPATFEDEAPVKDKFGYQGKIDGVKNLYRIAYKIQVYDPKATEANKLYLLANGDKGYTLTDAENATSFYFKENNELKEEDKDAVCYYALVQKDLSTVSGVKHPSLVLSVEGINTENSIATFAFDDDNNAIYRRLGKTITDDFTDLTIDTAKFYMANEPTRFLYENSANRTAENGTAVAKDSLNFLGVINVADRPENSMLPIFIDTAYVRNATTMPQYMLALGVDYTPAGKYNTCPDKIENCHQHPTIDTKEFRTGRYLVSLEEDSAVVGKDPIMYQDKYRLAFVEAKHIEDTLVIASSKYTGTVKHAGKDSIMLNNNKKLNVATFAFRIVDGSSNADFYLQTANSKGETRYVRVHNGVPVLVDNIAEAAQFNLKKTSEDPVANENINASSVSVVAGNGTVTISGAQGKKVTISNVLGQTVANTVISSDKAEIAAPAGVVVVAVEGEAAVKAIVK</sequence>
<gene>
    <name evidence="3" type="ORF">HMPREF1536_01392</name>
</gene>
<evidence type="ECO:0000313" key="3">
    <source>
        <dbReference type="EMBL" id="KKB58515.1"/>
    </source>
</evidence>
<proteinExistence type="predicted"/>
<dbReference type="InterPro" id="IPR045963">
    <property type="entry name" value="DUF6383"/>
</dbReference>
<evidence type="ECO:0000256" key="1">
    <source>
        <dbReference type="SAM" id="SignalP"/>
    </source>
</evidence>
<dbReference type="RefSeq" id="WP_028727190.1">
    <property type="nucleotide sequence ID" value="NZ_AUAE01000012.1"/>
</dbReference>
<comment type="caution">
    <text evidence="3">The sequence shown here is derived from an EMBL/GenBank/DDBJ whole genome shotgun (WGS) entry which is preliminary data.</text>
</comment>
<keyword evidence="1" id="KW-0732">Signal</keyword>
<dbReference type="HOGENOM" id="CLU_259042_0_0_10"/>
<feature type="signal peptide" evidence="1">
    <location>
        <begin position="1"/>
        <end position="22"/>
    </location>
</feature>
<evidence type="ECO:0000259" key="2">
    <source>
        <dbReference type="Pfam" id="PF19910"/>
    </source>
</evidence>
<protein>
    <recommendedName>
        <fullName evidence="2">DUF6383 domain-containing protein</fullName>
    </recommendedName>
</protein>
<dbReference type="Proteomes" id="UP000033035">
    <property type="component" value="Unassembled WGS sequence"/>
</dbReference>